<dbReference type="AlphaFoldDB" id="A0A0K1PE90"/>
<evidence type="ECO:0000256" key="1">
    <source>
        <dbReference type="SAM" id="MobiDB-lite"/>
    </source>
</evidence>
<proteinExistence type="predicted"/>
<dbReference type="EMBL" id="CP012332">
    <property type="protein sequence ID" value="AKU91835.1"/>
    <property type="molecule type" value="Genomic_DNA"/>
</dbReference>
<feature type="region of interest" description="Disordered" evidence="1">
    <location>
        <begin position="1"/>
        <end position="57"/>
    </location>
</feature>
<keyword evidence="3" id="KW-1185">Reference proteome</keyword>
<sequence length="57" mass="5964">MARGPAERGPLYHKRPARGGSPFQGEASRPGARDQGGGCRAPGPRGSRSPSAWLRPP</sequence>
<dbReference type="KEGG" id="vin:AKJ08_2222"/>
<dbReference type="STRING" id="1391653.AKJ08_2222"/>
<evidence type="ECO:0000313" key="3">
    <source>
        <dbReference type="Proteomes" id="UP000055590"/>
    </source>
</evidence>
<protein>
    <submittedName>
        <fullName evidence="2">Uncharacterized protein</fullName>
    </submittedName>
</protein>
<name>A0A0K1PE90_9BACT</name>
<evidence type="ECO:0000313" key="2">
    <source>
        <dbReference type="EMBL" id="AKU91835.1"/>
    </source>
</evidence>
<accession>A0A0K1PE90</accession>
<organism evidence="2 3">
    <name type="scientific">Vulgatibacter incomptus</name>
    <dbReference type="NCBI Taxonomy" id="1391653"/>
    <lineage>
        <taxon>Bacteria</taxon>
        <taxon>Pseudomonadati</taxon>
        <taxon>Myxococcota</taxon>
        <taxon>Myxococcia</taxon>
        <taxon>Myxococcales</taxon>
        <taxon>Cystobacterineae</taxon>
        <taxon>Vulgatibacteraceae</taxon>
        <taxon>Vulgatibacter</taxon>
    </lineage>
</organism>
<dbReference type="Proteomes" id="UP000055590">
    <property type="component" value="Chromosome"/>
</dbReference>
<reference evidence="2 3" key="1">
    <citation type="submission" date="2015-08" db="EMBL/GenBank/DDBJ databases">
        <authorList>
            <person name="Babu N.S."/>
            <person name="Beckwith C.J."/>
            <person name="Beseler K.G."/>
            <person name="Brison A."/>
            <person name="Carone J.V."/>
            <person name="Caskin T.P."/>
            <person name="Diamond M."/>
            <person name="Durham M.E."/>
            <person name="Foxe J.M."/>
            <person name="Go M."/>
            <person name="Henderson B.A."/>
            <person name="Jones I.B."/>
            <person name="McGettigan J.A."/>
            <person name="Micheletti S.J."/>
            <person name="Nasrallah M.E."/>
            <person name="Ortiz D."/>
            <person name="Piller C.R."/>
            <person name="Privatt S.R."/>
            <person name="Schneider S.L."/>
            <person name="Sharp S."/>
            <person name="Smith T.C."/>
            <person name="Stanton J.D."/>
            <person name="Ullery H.E."/>
            <person name="Wilson R.J."/>
            <person name="Serrano M.G."/>
            <person name="Buck G."/>
            <person name="Lee V."/>
            <person name="Wang Y."/>
            <person name="Carvalho R."/>
            <person name="Voegtly L."/>
            <person name="Shi R."/>
            <person name="Duckworth R."/>
            <person name="Johnson A."/>
            <person name="Loviza R."/>
            <person name="Walstead R."/>
            <person name="Shah Z."/>
            <person name="Kiflezghi M."/>
            <person name="Wade K."/>
            <person name="Ball S.L."/>
            <person name="Bradley K.W."/>
            <person name="Asai D.J."/>
            <person name="Bowman C.A."/>
            <person name="Russell D.A."/>
            <person name="Pope W.H."/>
            <person name="Jacobs-Sera D."/>
            <person name="Hendrix R.W."/>
            <person name="Hatfull G.F."/>
        </authorList>
    </citation>
    <scope>NUCLEOTIDE SEQUENCE [LARGE SCALE GENOMIC DNA]</scope>
    <source>
        <strain evidence="2 3">DSM 27710</strain>
    </source>
</reference>
<gene>
    <name evidence="2" type="ORF">AKJ08_2222</name>
</gene>